<dbReference type="KEGG" id="gfl:GRFL_1089"/>
<sequence>MLLFIICITGKTFSQVKLKEDGIGWTYDYIPSNASSGGLENYQLLNEISATAGRFAFKNETQAGILRYSSNYNSFQQSFLNLENHIQTSYKVMPNFSFQTKLGIGVYTNYQGDLNLNDLVFTGISTFIKTWGEEGNLETSLEAGIAYETYLGEPAILPVIAFRTPISPNVSLTAGFPYSALAFHLNDQNTIKLAHVFEGSFYKLSENPSGATASIALQKLGISFQHELFQSWSFHLGSDYILKSETNIPAPGGDEEYNNSLNAFSINAGFNIKL</sequence>
<organism evidence="1 2">
    <name type="scientific">Christiangramia flava JLT2011</name>
    <dbReference type="NCBI Taxonomy" id="1229726"/>
    <lineage>
        <taxon>Bacteria</taxon>
        <taxon>Pseudomonadati</taxon>
        <taxon>Bacteroidota</taxon>
        <taxon>Flavobacteriia</taxon>
        <taxon>Flavobacteriales</taxon>
        <taxon>Flavobacteriaceae</taxon>
        <taxon>Christiangramia</taxon>
    </lineage>
</organism>
<evidence type="ECO:0008006" key="3">
    <source>
        <dbReference type="Google" id="ProtNLM"/>
    </source>
</evidence>
<dbReference type="EMBL" id="CP016359">
    <property type="protein sequence ID" value="APU67813.1"/>
    <property type="molecule type" value="Genomic_DNA"/>
</dbReference>
<protein>
    <recommendedName>
        <fullName evidence="3">Outer membrane protein beta-barrel domain-containing protein</fullName>
    </recommendedName>
</protein>
<reference evidence="1 2" key="1">
    <citation type="submission" date="2016-07" db="EMBL/GenBank/DDBJ databases">
        <title>Multi-omics approach to identify versatile polysaccharide utilization systems of a marine flavobacterium Gramella flava.</title>
        <authorList>
            <person name="Tang K."/>
        </authorList>
    </citation>
    <scope>NUCLEOTIDE SEQUENCE [LARGE SCALE GENOMIC DNA]</scope>
    <source>
        <strain evidence="1 2">JLT2011</strain>
    </source>
</reference>
<proteinExistence type="predicted"/>
<gene>
    <name evidence="1" type="ORF">GRFL_1089</name>
</gene>
<evidence type="ECO:0000313" key="1">
    <source>
        <dbReference type="EMBL" id="APU67813.1"/>
    </source>
</evidence>
<dbReference type="Proteomes" id="UP000186230">
    <property type="component" value="Chromosome"/>
</dbReference>
<accession>A0A1L7I3R2</accession>
<dbReference type="STRING" id="1229726.GRFL_1089"/>
<name>A0A1L7I3R2_9FLAO</name>
<keyword evidence="2" id="KW-1185">Reference proteome</keyword>
<dbReference type="AlphaFoldDB" id="A0A1L7I3R2"/>
<evidence type="ECO:0000313" key="2">
    <source>
        <dbReference type="Proteomes" id="UP000186230"/>
    </source>
</evidence>